<dbReference type="NCBIfam" id="NF001862">
    <property type="entry name" value="PRK00601.1"/>
    <property type="match status" value="1"/>
</dbReference>
<dbReference type="GO" id="GO:0004170">
    <property type="term" value="F:dUTP diphosphatase activity"/>
    <property type="evidence" value="ECO:0007669"/>
    <property type="project" value="UniProtKB-EC"/>
</dbReference>
<keyword evidence="3 7" id="KW-0378">Hydrolase</keyword>
<dbReference type="AlphaFoldDB" id="A0A1F5YD81"/>
<dbReference type="NCBIfam" id="TIGR00576">
    <property type="entry name" value="dut"/>
    <property type="match status" value="1"/>
</dbReference>
<name>A0A1F5YD81_9BACT</name>
<comment type="catalytic activity">
    <reaction evidence="5">
        <text>dUTP + H2O = dUMP + diphosphate + H(+)</text>
        <dbReference type="Rhea" id="RHEA:10248"/>
        <dbReference type="ChEBI" id="CHEBI:15377"/>
        <dbReference type="ChEBI" id="CHEBI:15378"/>
        <dbReference type="ChEBI" id="CHEBI:33019"/>
        <dbReference type="ChEBI" id="CHEBI:61555"/>
        <dbReference type="ChEBI" id="CHEBI:246422"/>
        <dbReference type="EC" id="3.6.1.23"/>
    </reaction>
</comment>
<sequence>MRVPYQLDDKALEAPAYAHPGDAGFDLRASCELVIPAGEKALAPTGLRLAIPEGYAGLVWDRSGLAAKQGIHCLAGVIDSGYRGEVKVVLQNLGKEPFTVERGMRIAQMLIQPVARAELVRVEDLEESSRGAGGFGSTGLQ</sequence>
<comment type="caution">
    <text evidence="7">The sequence shown here is derived from an EMBL/GenBank/DDBJ whole genome shotgun (WGS) entry which is preliminary data.</text>
</comment>
<dbReference type="InterPro" id="IPR008181">
    <property type="entry name" value="dUTPase"/>
</dbReference>
<organism evidence="7 8">
    <name type="scientific">Candidatus Glassbacteria bacterium GWA2_58_10</name>
    <dbReference type="NCBI Taxonomy" id="1817865"/>
    <lineage>
        <taxon>Bacteria</taxon>
        <taxon>Candidatus Glassiibacteriota</taxon>
    </lineage>
</organism>
<evidence type="ECO:0000313" key="8">
    <source>
        <dbReference type="Proteomes" id="UP000176992"/>
    </source>
</evidence>
<dbReference type="PANTHER" id="PTHR11241:SF0">
    <property type="entry name" value="DEOXYURIDINE 5'-TRIPHOSPHATE NUCLEOTIDOHYDROLASE"/>
    <property type="match status" value="1"/>
</dbReference>
<dbReference type="Pfam" id="PF00692">
    <property type="entry name" value="dUTPase"/>
    <property type="match status" value="1"/>
</dbReference>
<dbReference type="GO" id="GO:0006226">
    <property type="term" value="P:dUMP biosynthetic process"/>
    <property type="evidence" value="ECO:0007669"/>
    <property type="project" value="InterPro"/>
</dbReference>
<keyword evidence="4" id="KW-0546">Nucleotide metabolism</keyword>
<dbReference type="EMBL" id="MFIV01000162">
    <property type="protein sequence ID" value="OGF98150.1"/>
    <property type="molecule type" value="Genomic_DNA"/>
</dbReference>
<dbReference type="EC" id="3.6.1.23" evidence="2"/>
<dbReference type="PANTHER" id="PTHR11241">
    <property type="entry name" value="DEOXYURIDINE 5'-TRIPHOSPHATE NUCLEOTIDOHYDROLASE"/>
    <property type="match status" value="1"/>
</dbReference>
<dbReference type="Proteomes" id="UP000176992">
    <property type="component" value="Unassembled WGS sequence"/>
</dbReference>
<protein>
    <recommendedName>
        <fullName evidence="2">dUTP diphosphatase</fullName>
        <ecNumber evidence="2">3.6.1.23</ecNumber>
    </recommendedName>
</protein>
<reference evidence="7 8" key="1">
    <citation type="journal article" date="2016" name="Nat. Commun.">
        <title>Thousands of microbial genomes shed light on interconnected biogeochemical processes in an aquifer system.</title>
        <authorList>
            <person name="Anantharaman K."/>
            <person name="Brown C.T."/>
            <person name="Hug L.A."/>
            <person name="Sharon I."/>
            <person name="Castelle C.J."/>
            <person name="Probst A.J."/>
            <person name="Thomas B.C."/>
            <person name="Singh A."/>
            <person name="Wilkins M.J."/>
            <person name="Karaoz U."/>
            <person name="Brodie E.L."/>
            <person name="Williams K.H."/>
            <person name="Hubbard S.S."/>
            <person name="Banfield J.F."/>
        </authorList>
    </citation>
    <scope>NUCLEOTIDE SEQUENCE [LARGE SCALE GENOMIC DNA]</scope>
</reference>
<evidence type="ECO:0000256" key="2">
    <source>
        <dbReference type="ARBA" id="ARBA00012379"/>
    </source>
</evidence>
<comment type="similarity">
    <text evidence="1">Belongs to the dUTPase family.</text>
</comment>
<evidence type="ECO:0000256" key="3">
    <source>
        <dbReference type="ARBA" id="ARBA00022801"/>
    </source>
</evidence>
<dbReference type="InterPro" id="IPR036157">
    <property type="entry name" value="dUTPase-like_sf"/>
</dbReference>
<dbReference type="GO" id="GO:0000287">
    <property type="term" value="F:magnesium ion binding"/>
    <property type="evidence" value="ECO:0007669"/>
    <property type="project" value="InterPro"/>
</dbReference>
<proteinExistence type="inferred from homology"/>
<accession>A0A1F5YD81</accession>
<dbReference type="SUPFAM" id="SSF51283">
    <property type="entry name" value="dUTPase-like"/>
    <property type="match status" value="1"/>
</dbReference>
<dbReference type="Gene3D" id="2.70.40.10">
    <property type="match status" value="1"/>
</dbReference>
<evidence type="ECO:0000256" key="4">
    <source>
        <dbReference type="ARBA" id="ARBA00023080"/>
    </source>
</evidence>
<dbReference type="GO" id="GO:0046081">
    <property type="term" value="P:dUTP catabolic process"/>
    <property type="evidence" value="ECO:0007669"/>
    <property type="project" value="InterPro"/>
</dbReference>
<evidence type="ECO:0000313" key="7">
    <source>
        <dbReference type="EMBL" id="OGF98150.1"/>
    </source>
</evidence>
<evidence type="ECO:0000256" key="5">
    <source>
        <dbReference type="ARBA" id="ARBA00047686"/>
    </source>
</evidence>
<feature type="domain" description="dUTPase-like" evidence="6">
    <location>
        <begin position="13"/>
        <end position="139"/>
    </location>
</feature>
<gene>
    <name evidence="7" type="ORF">A2Z86_07595</name>
</gene>
<evidence type="ECO:0000259" key="6">
    <source>
        <dbReference type="Pfam" id="PF00692"/>
    </source>
</evidence>
<evidence type="ECO:0000256" key="1">
    <source>
        <dbReference type="ARBA" id="ARBA00006581"/>
    </source>
</evidence>
<dbReference type="InterPro" id="IPR033704">
    <property type="entry name" value="dUTPase_trimeric"/>
</dbReference>
<dbReference type="InterPro" id="IPR029054">
    <property type="entry name" value="dUTPase-like"/>
</dbReference>
<dbReference type="CDD" id="cd07557">
    <property type="entry name" value="trimeric_dUTPase"/>
    <property type="match status" value="1"/>
</dbReference>